<dbReference type="Proteomes" id="UP000035682">
    <property type="component" value="Unplaced"/>
</dbReference>
<dbReference type="InterPro" id="IPR000719">
    <property type="entry name" value="Prot_kinase_dom"/>
</dbReference>
<protein>
    <submittedName>
        <fullName evidence="2 4">Serine/threonine-protein kinase haspin</fullName>
    </submittedName>
</protein>
<dbReference type="GO" id="GO:0005737">
    <property type="term" value="C:cytoplasm"/>
    <property type="evidence" value="ECO:0007669"/>
    <property type="project" value="TreeGrafter"/>
</dbReference>
<feature type="domain" description="Protein kinase" evidence="1">
    <location>
        <begin position="162"/>
        <end position="480"/>
    </location>
</feature>
<evidence type="ECO:0000313" key="5">
    <source>
        <dbReference type="WormBase" id="SRAE_2000078500"/>
    </source>
</evidence>
<dbReference type="SUPFAM" id="SSF56112">
    <property type="entry name" value="Protein kinase-like (PK-like)"/>
    <property type="match status" value="1"/>
</dbReference>
<dbReference type="InterPro" id="IPR011009">
    <property type="entry name" value="Kinase-like_dom_sf"/>
</dbReference>
<dbReference type="PANTHER" id="PTHR24419">
    <property type="entry name" value="INTERLEUKIN-1 RECEPTOR-ASSOCIATED KINASE"/>
    <property type="match status" value="1"/>
</dbReference>
<evidence type="ECO:0000313" key="4">
    <source>
        <dbReference type="WBParaSite" id="SRAE_2000078500.1"/>
    </source>
</evidence>
<dbReference type="EMBL" id="LN609529">
    <property type="protein sequence ID" value="CEF66115.1"/>
    <property type="molecule type" value="Genomic_DNA"/>
</dbReference>
<gene>
    <name evidence="2 4 5" type="ORF">SRAE_2000078500</name>
</gene>
<dbReference type="WormBase" id="SRAE_2000078500">
    <property type="protein sequence ID" value="SRP03917"/>
    <property type="gene ID" value="WBGene00260985"/>
</dbReference>
<organism evidence="2">
    <name type="scientific">Strongyloides ratti</name>
    <name type="common">Parasitic roundworm</name>
    <dbReference type="NCBI Taxonomy" id="34506"/>
    <lineage>
        <taxon>Eukaryota</taxon>
        <taxon>Metazoa</taxon>
        <taxon>Ecdysozoa</taxon>
        <taxon>Nematoda</taxon>
        <taxon>Chromadorea</taxon>
        <taxon>Rhabditida</taxon>
        <taxon>Tylenchina</taxon>
        <taxon>Panagrolaimomorpha</taxon>
        <taxon>Strongyloidoidea</taxon>
        <taxon>Strongyloididae</taxon>
        <taxon>Strongyloides</taxon>
    </lineage>
</organism>
<evidence type="ECO:0000313" key="3">
    <source>
        <dbReference type="Proteomes" id="UP000035682"/>
    </source>
</evidence>
<reference evidence="2 3" key="1">
    <citation type="submission" date="2014-09" db="EMBL/GenBank/DDBJ databases">
        <authorList>
            <person name="Martin A.A."/>
        </authorList>
    </citation>
    <scope>NUCLEOTIDE SEQUENCE</scope>
    <source>
        <strain evidence="3">ED321</strain>
        <strain evidence="2">ED321 Heterogonic</strain>
    </source>
</reference>
<dbReference type="Pfam" id="PF12330">
    <property type="entry name" value="Haspin_kinase"/>
    <property type="match status" value="1"/>
</dbReference>
<dbReference type="CTD" id="36378479"/>
<dbReference type="WBParaSite" id="SRAE_2000078500.1">
    <property type="protein sequence ID" value="SRAE_2000078500.1"/>
    <property type="gene ID" value="WBGene00260985"/>
</dbReference>
<dbReference type="PANTHER" id="PTHR24419:SF18">
    <property type="entry name" value="SERINE_THREONINE-PROTEIN KINASE HASPIN"/>
    <property type="match status" value="1"/>
</dbReference>
<dbReference type="AlphaFoldDB" id="A0A090LF14"/>
<dbReference type="GO" id="GO:0005634">
    <property type="term" value="C:nucleus"/>
    <property type="evidence" value="ECO:0007669"/>
    <property type="project" value="TreeGrafter"/>
</dbReference>
<dbReference type="OrthoDB" id="21018at2759"/>
<accession>A0A090LF14</accession>
<evidence type="ECO:0000313" key="2">
    <source>
        <dbReference type="EMBL" id="CEF66115.1"/>
    </source>
</evidence>
<proteinExistence type="predicted"/>
<reference evidence="4" key="2">
    <citation type="submission" date="2020-12" db="UniProtKB">
        <authorList>
            <consortium name="WormBaseParasite"/>
        </authorList>
    </citation>
    <scope>IDENTIFICATION</scope>
</reference>
<keyword evidence="2" id="KW-0808">Transferase</keyword>
<dbReference type="OMA" id="GNWEGRY"/>
<dbReference type="RefSeq" id="XP_024505315.1">
    <property type="nucleotide sequence ID" value="XM_024651659.1"/>
</dbReference>
<dbReference type="PROSITE" id="PS50011">
    <property type="entry name" value="PROTEIN_KINASE_DOM"/>
    <property type="match status" value="1"/>
</dbReference>
<dbReference type="GO" id="GO:0035556">
    <property type="term" value="P:intracellular signal transduction"/>
    <property type="evidence" value="ECO:0007669"/>
    <property type="project" value="TreeGrafter"/>
</dbReference>
<keyword evidence="2" id="KW-0418">Kinase</keyword>
<evidence type="ECO:0000259" key="1">
    <source>
        <dbReference type="PROSITE" id="PS50011"/>
    </source>
</evidence>
<dbReference type="GO" id="GO:0000278">
    <property type="term" value="P:mitotic cell cycle"/>
    <property type="evidence" value="ECO:0007669"/>
    <property type="project" value="TreeGrafter"/>
</dbReference>
<dbReference type="Gene3D" id="3.30.200.20">
    <property type="entry name" value="Phosphorylase Kinase, domain 1"/>
    <property type="match status" value="1"/>
</dbReference>
<dbReference type="Gene3D" id="1.10.510.10">
    <property type="entry name" value="Transferase(Phosphotransferase) domain 1"/>
    <property type="match status" value="1"/>
</dbReference>
<dbReference type="GO" id="GO:0072354">
    <property type="term" value="F:histone H3T3 kinase activity"/>
    <property type="evidence" value="ECO:0007669"/>
    <property type="project" value="TreeGrafter"/>
</dbReference>
<dbReference type="GeneID" id="36378479"/>
<name>A0A090LF14_STRRB</name>
<sequence>MESLTSEWETFLPVNQVFNDFVLKKKKSKISNMFESQKLNVKKKKTIKDKIMNNNGFHEDSDHFKNSSFLISKADGNINYCNDSINSNFNTSSAKRKTLKRKEYPGESKKKFVKAQENSIIKIEQESLNIINDSIVSNFMSIQDMLEIMDQDKIYSFRKLFPPNIIKIAEGSFGEVYSGKNLNDLDIIFKISPFEPDEKAKTIVNGGPLNGCWELIVEYVITHELSKLKEKSDFHCDNFVKMHKGYIINGTYPKILLDAWKAYKKNNEVFNENPCEYKNKVKNFMVLELENGGTELEKYELTTFQAYSVVFQLIHSMRIAEYLFNFEHRDLHESNILIQNIDNNMDVEYIFNSVKYKLKSFGVKIKIIDYTFSKITLNDRNYFLNLEEFKELFEINSDSKPFQKIYPKMRKVTNGDWSKYYPKNNLLWIIHHIKRFFSLNLIKDEKFVKYFSTKVSKMECLEELVQDKTFIRFQKKFIYL</sequence>
<dbReference type="GO" id="GO:0005524">
    <property type="term" value="F:ATP binding"/>
    <property type="evidence" value="ECO:0007669"/>
    <property type="project" value="InterPro"/>
</dbReference>
<keyword evidence="3" id="KW-1185">Reference proteome</keyword>